<dbReference type="EMBL" id="KV448659">
    <property type="protein sequence ID" value="OAX34103.1"/>
    <property type="molecule type" value="Genomic_DNA"/>
</dbReference>
<organism evidence="2 3">
    <name type="scientific">Rhizopogon vinicolor AM-OR11-026</name>
    <dbReference type="NCBI Taxonomy" id="1314800"/>
    <lineage>
        <taxon>Eukaryota</taxon>
        <taxon>Fungi</taxon>
        <taxon>Dikarya</taxon>
        <taxon>Basidiomycota</taxon>
        <taxon>Agaricomycotina</taxon>
        <taxon>Agaricomycetes</taxon>
        <taxon>Agaricomycetidae</taxon>
        <taxon>Boletales</taxon>
        <taxon>Suillineae</taxon>
        <taxon>Rhizopogonaceae</taxon>
        <taxon>Rhizopogon</taxon>
    </lineage>
</organism>
<sequence>MISVASSVSTVLQPTHRERWYYLIFVMGLVSSGFRVWRHSVDVLMLGLGRGDVAKS</sequence>
<gene>
    <name evidence="2" type="ORF">K503DRAFT_774906</name>
</gene>
<keyword evidence="3" id="KW-1185">Reference proteome</keyword>
<keyword evidence="1" id="KW-0472">Membrane</keyword>
<proteinExistence type="predicted"/>
<dbReference type="Proteomes" id="UP000092154">
    <property type="component" value="Unassembled WGS sequence"/>
</dbReference>
<dbReference type="InParanoid" id="A0A1B7MNA7"/>
<feature type="transmembrane region" description="Helical" evidence="1">
    <location>
        <begin position="20"/>
        <end position="37"/>
    </location>
</feature>
<accession>A0A1B7MNA7</accession>
<evidence type="ECO:0000256" key="1">
    <source>
        <dbReference type="SAM" id="Phobius"/>
    </source>
</evidence>
<evidence type="ECO:0000313" key="2">
    <source>
        <dbReference type="EMBL" id="OAX34103.1"/>
    </source>
</evidence>
<evidence type="ECO:0000313" key="3">
    <source>
        <dbReference type="Proteomes" id="UP000092154"/>
    </source>
</evidence>
<keyword evidence="1" id="KW-1133">Transmembrane helix</keyword>
<reference evidence="2 3" key="1">
    <citation type="submission" date="2016-06" db="EMBL/GenBank/DDBJ databases">
        <title>Comparative genomics of the ectomycorrhizal sister species Rhizopogon vinicolor and Rhizopogon vesiculosus (Basidiomycota: Boletales) reveals a divergence of the mating type B locus.</title>
        <authorList>
            <consortium name="DOE Joint Genome Institute"/>
            <person name="Mujic A.B."/>
            <person name="Kuo A."/>
            <person name="Tritt A."/>
            <person name="Lipzen A."/>
            <person name="Chen C."/>
            <person name="Johnson J."/>
            <person name="Sharma A."/>
            <person name="Barry K."/>
            <person name="Grigoriev I.V."/>
            <person name="Spatafora J.W."/>
        </authorList>
    </citation>
    <scope>NUCLEOTIDE SEQUENCE [LARGE SCALE GENOMIC DNA]</scope>
    <source>
        <strain evidence="2 3">AM-OR11-026</strain>
    </source>
</reference>
<keyword evidence="1" id="KW-0812">Transmembrane</keyword>
<dbReference type="AlphaFoldDB" id="A0A1B7MNA7"/>
<name>A0A1B7MNA7_9AGAM</name>
<protein>
    <submittedName>
        <fullName evidence="2">Uncharacterized protein</fullName>
    </submittedName>
</protein>